<accession>A0A381PAJ3</accession>
<dbReference type="InterPro" id="IPR029063">
    <property type="entry name" value="SAM-dependent_MTases_sf"/>
</dbReference>
<dbReference type="CDD" id="cd02440">
    <property type="entry name" value="AdoMet_MTases"/>
    <property type="match status" value="1"/>
</dbReference>
<dbReference type="EMBL" id="UINC01000928">
    <property type="protein sequence ID" value="SUZ63992.1"/>
    <property type="molecule type" value="Genomic_DNA"/>
</dbReference>
<evidence type="ECO:0000259" key="1">
    <source>
        <dbReference type="Pfam" id="PF13649"/>
    </source>
</evidence>
<dbReference type="Gene3D" id="3.40.50.150">
    <property type="entry name" value="Vaccinia Virus protein VP39"/>
    <property type="match status" value="1"/>
</dbReference>
<dbReference type="AlphaFoldDB" id="A0A381PAJ3"/>
<sequence length="253" mass="27938">MVQLNTPSYQSFTYGDAFADVYDDWYTRIAEVSNVEGTVALISNLSEGLDVLELGVGTGRLALPIAAMGIPTSGVDSSSEMLKRLTARDTSGLVTTHLADMASWLPAGPFKVIFCAYNTFFNLVDADDQEKCLQLVRDRLTPDGLFILEAFVPSNYPLLPTRGVESRHMTDATVLNITIREPSTGLIRGQSIEIKETGVTLRPWRILIKAPDELDQVAARHGLKLVNRWQDWHQSPFTSSSDHHVSVYAPITV</sequence>
<dbReference type="Pfam" id="PF13649">
    <property type="entry name" value="Methyltransf_25"/>
    <property type="match status" value="1"/>
</dbReference>
<dbReference type="InterPro" id="IPR041698">
    <property type="entry name" value="Methyltransf_25"/>
</dbReference>
<gene>
    <name evidence="2" type="ORF">METZ01_LOCUS16846</name>
</gene>
<evidence type="ECO:0000313" key="2">
    <source>
        <dbReference type="EMBL" id="SUZ63992.1"/>
    </source>
</evidence>
<name>A0A381PAJ3_9ZZZZ</name>
<proteinExistence type="predicted"/>
<organism evidence="2">
    <name type="scientific">marine metagenome</name>
    <dbReference type="NCBI Taxonomy" id="408172"/>
    <lineage>
        <taxon>unclassified sequences</taxon>
        <taxon>metagenomes</taxon>
        <taxon>ecological metagenomes</taxon>
    </lineage>
</organism>
<dbReference type="SUPFAM" id="SSF53335">
    <property type="entry name" value="S-adenosyl-L-methionine-dependent methyltransferases"/>
    <property type="match status" value="1"/>
</dbReference>
<feature type="domain" description="Methyltransferase" evidence="1">
    <location>
        <begin position="51"/>
        <end position="144"/>
    </location>
</feature>
<reference evidence="2" key="1">
    <citation type="submission" date="2018-05" db="EMBL/GenBank/DDBJ databases">
        <authorList>
            <person name="Lanie J.A."/>
            <person name="Ng W.-L."/>
            <person name="Kazmierczak K.M."/>
            <person name="Andrzejewski T.M."/>
            <person name="Davidsen T.M."/>
            <person name="Wayne K.J."/>
            <person name="Tettelin H."/>
            <person name="Glass J.I."/>
            <person name="Rusch D."/>
            <person name="Podicherti R."/>
            <person name="Tsui H.-C.T."/>
            <person name="Winkler M.E."/>
        </authorList>
    </citation>
    <scope>NUCLEOTIDE SEQUENCE</scope>
</reference>
<protein>
    <recommendedName>
        <fullName evidence="1">Methyltransferase domain-containing protein</fullName>
    </recommendedName>
</protein>